<proteinExistence type="predicted"/>
<sequence length="328" mass="36819">MRIDLGCGAAKHPGCTGVDKLPMLGVDLVHDFDNPWPIDDNSVDFVIASNSLQYAADQERLIQEIHRVCRHGAIVCITAPYAHASVHLANPHYRQLLSEQSPRYWTPHPVCYVDPDEYHFAAEKSWSLSPNVHNDLGEYTGFPDQSNRIVPDLRLVRLEFFYFPQYEGLYEPHELSLLRQSQMNVAHHFMMHLIVIKQPIPEDEVLWLAAQPMEEPAYAATLRFPLFSGKDEPFLYPGPLNPLLTTGSEREVAGRAPAEQQAVGGSQPANNQGAGASPLRAVTDQIRGKHPSRKGNRSQNKKSTPSTKRPLKRASEKGRTKPTKSRYS</sequence>
<dbReference type="CDD" id="cd02440">
    <property type="entry name" value="AdoMet_MTases"/>
    <property type="match status" value="1"/>
</dbReference>
<organism evidence="3 4">
    <name type="scientific">Paenibacillus herberti</name>
    <dbReference type="NCBI Taxonomy" id="1619309"/>
    <lineage>
        <taxon>Bacteria</taxon>
        <taxon>Bacillati</taxon>
        <taxon>Bacillota</taxon>
        <taxon>Bacilli</taxon>
        <taxon>Bacillales</taxon>
        <taxon>Paenibacillaceae</taxon>
        <taxon>Paenibacillus</taxon>
    </lineage>
</organism>
<dbReference type="Gene3D" id="3.40.50.150">
    <property type="entry name" value="Vaccinia Virus protein VP39"/>
    <property type="match status" value="1"/>
</dbReference>
<feature type="domain" description="Methyltransferase type 11" evidence="2">
    <location>
        <begin position="29"/>
        <end position="76"/>
    </location>
</feature>
<feature type="region of interest" description="Disordered" evidence="1">
    <location>
        <begin position="251"/>
        <end position="328"/>
    </location>
</feature>
<gene>
    <name evidence="3" type="ORF">CGZ75_12675</name>
</gene>
<dbReference type="EMBL" id="NMUQ01000002">
    <property type="protein sequence ID" value="OXM13867.1"/>
    <property type="molecule type" value="Genomic_DNA"/>
</dbReference>
<dbReference type="InterPro" id="IPR013216">
    <property type="entry name" value="Methyltransf_11"/>
</dbReference>
<name>A0A229NVE7_9BACL</name>
<reference evidence="3 4" key="1">
    <citation type="submission" date="2017-07" db="EMBL/GenBank/DDBJ databases">
        <title>Paenibacillus herberti R33 genome sequencing and assembly.</title>
        <authorList>
            <person name="Su W."/>
        </authorList>
    </citation>
    <scope>NUCLEOTIDE SEQUENCE [LARGE SCALE GENOMIC DNA]</scope>
    <source>
        <strain evidence="3 4">R33</strain>
    </source>
</reference>
<keyword evidence="4" id="KW-1185">Reference proteome</keyword>
<feature type="compositionally biased region" description="Polar residues" evidence="1">
    <location>
        <begin position="263"/>
        <end position="274"/>
    </location>
</feature>
<evidence type="ECO:0000259" key="2">
    <source>
        <dbReference type="Pfam" id="PF08241"/>
    </source>
</evidence>
<dbReference type="InterPro" id="IPR029063">
    <property type="entry name" value="SAM-dependent_MTases_sf"/>
</dbReference>
<evidence type="ECO:0000313" key="3">
    <source>
        <dbReference type="EMBL" id="OXM13867.1"/>
    </source>
</evidence>
<evidence type="ECO:0000256" key="1">
    <source>
        <dbReference type="SAM" id="MobiDB-lite"/>
    </source>
</evidence>
<accession>A0A229NVE7</accession>
<protein>
    <recommendedName>
        <fullName evidence="2">Methyltransferase type 11 domain-containing protein</fullName>
    </recommendedName>
</protein>
<dbReference type="Proteomes" id="UP000215145">
    <property type="component" value="Unassembled WGS sequence"/>
</dbReference>
<dbReference type="Pfam" id="PF08241">
    <property type="entry name" value="Methyltransf_11"/>
    <property type="match status" value="1"/>
</dbReference>
<dbReference type="OrthoDB" id="2636445at2"/>
<feature type="compositionally biased region" description="Basic residues" evidence="1">
    <location>
        <begin position="288"/>
        <end position="300"/>
    </location>
</feature>
<dbReference type="SUPFAM" id="SSF53335">
    <property type="entry name" value="S-adenosyl-L-methionine-dependent methyltransferases"/>
    <property type="match status" value="1"/>
</dbReference>
<dbReference type="AlphaFoldDB" id="A0A229NVE7"/>
<dbReference type="GO" id="GO:0008757">
    <property type="term" value="F:S-adenosylmethionine-dependent methyltransferase activity"/>
    <property type="evidence" value="ECO:0007669"/>
    <property type="project" value="InterPro"/>
</dbReference>
<evidence type="ECO:0000313" key="4">
    <source>
        <dbReference type="Proteomes" id="UP000215145"/>
    </source>
</evidence>
<dbReference type="RefSeq" id="WP_089524694.1">
    <property type="nucleotide sequence ID" value="NZ_NMUQ01000002.1"/>
</dbReference>
<comment type="caution">
    <text evidence="3">The sequence shown here is derived from an EMBL/GenBank/DDBJ whole genome shotgun (WGS) entry which is preliminary data.</text>
</comment>